<dbReference type="SUPFAM" id="SSF50475">
    <property type="entry name" value="FMN-binding split barrel"/>
    <property type="match status" value="1"/>
</dbReference>
<dbReference type="Proteomes" id="UP001501358">
    <property type="component" value="Unassembled WGS sequence"/>
</dbReference>
<name>A0ABN3KWI4_9ACTN</name>
<evidence type="ECO:0000313" key="4">
    <source>
        <dbReference type="EMBL" id="GAA2473379.1"/>
    </source>
</evidence>
<gene>
    <name evidence="4" type="ORF">GCM10010406_06480</name>
</gene>
<accession>A0ABN3KWI4</accession>
<reference evidence="4 5" key="1">
    <citation type="journal article" date="2019" name="Int. J. Syst. Evol. Microbiol.">
        <title>The Global Catalogue of Microorganisms (GCM) 10K type strain sequencing project: providing services to taxonomists for standard genome sequencing and annotation.</title>
        <authorList>
            <consortium name="The Broad Institute Genomics Platform"/>
            <consortium name="The Broad Institute Genome Sequencing Center for Infectious Disease"/>
            <person name="Wu L."/>
            <person name="Ma J."/>
        </authorList>
    </citation>
    <scope>NUCLEOTIDE SEQUENCE [LARGE SCALE GENOMIC DNA]</scope>
    <source>
        <strain evidence="4 5">JCM 6307</strain>
    </source>
</reference>
<feature type="domain" description="Flavin reductase like" evidence="3">
    <location>
        <begin position="199"/>
        <end position="342"/>
    </location>
</feature>
<dbReference type="Gene3D" id="3.40.30.10">
    <property type="entry name" value="Glutaredoxin"/>
    <property type="match status" value="1"/>
</dbReference>
<evidence type="ECO:0000259" key="3">
    <source>
        <dbReference type="SMART" id="SM00903"/>
    </source>
</evidence>
<dbReference type="InterPro" id="IPR002563">
    <property type="entry name" value="Flavin_Rdtase-like_dom"/>
</dbReference>
<comment type="caution">
    <text evidence="4">The sequence shown here is derived from an EMBL/GenBank/DDBJ whole genome shotgun (WGS) entry which is preliminary data.</text>
</comment>
<keyword evidence="5" id="KW-1185">Reference proteome</keyword>
<dbReference type="Pfam" id="PF00085">
    <property type="entry name" value="Thioredoxin"/>
    <property type="match status" value="1"/>
</dbReference>
<dbReference type="Gene3D" id="2.30.110.10">
    <property type="entry name" value="Electron Transport, Fmn-binding Protein, Chain A"/>
    <property type="match status" value="1"/>
</dbReference>
<dbReference type="InterPro" id="IPR036249">
    <property type="entry name" value="Thioredoxin-like_sf"/>
</dbReference>
<evidence type="ECO:0000256" key="2">
    <source>
        <dbReference type="SAM" id="MobiDB-lite"/>
    </source>
</evidence>
<evidence type="ECO:0000313" key="5">
    <source>
        <dbReference type="Proteomes" id="UP001501358"/>
    </source>
</evidence>
<keyword evidence="1" id="KW-0560">Oxidoreductase</keyword>
<dbReference type="SUPFAM" id="SSF52833">
    <property type="entry name" value="Thioredoxin-like"/>
    <property type="match status" value="1"/>
</dbReference>
<protein>
    <recommendedName>
        <fullName evidence="3">Flavin reductase like domain-containing protein</fullName>
    </recommendedName>
</protein>
<dbReference type="SMART" id="SM00903">
    <property type="entry name" value="Flavin_Reduct"/>
    <property type="match status" value="1"/>
</dbReference>
<proteinExistence type="predicted"/>
<dbReference type="InterPro" id="IPR050268">
    <property type="entry name" value="NADH-dep_flavin_reductase"/>
</dbReference>
<dbReference type="PANTHER" id="PTHR30466:SF1">
    <property type="entry name" value="FMN REDUCTASE (NADH) RUTF"/>
    <property type="match status" value="1"/>
</dbReference>
<feature type="compositionally biased region" description="Low complexity" evidence="2">
    <location>
        <begin position="107"/>
        <end position="121"/>
    </location>
</feature>
<organism evidence="4 5">
    <name type="scientific">Streptomyces thermolineatus</name>
    <dbReference type="NCBI Taxonomy" id="44033"/>
    <lineage>
        <taxon>Bacteria</taxon>
        <taxon>Bacillati</taxon>
        <taxon>Actinomycetota</taxon>
        <taxon>Actinomycetes</taxon>
        <taxon>Kitasatosporales</taxon>
        <taxon>Streptomycetaceae</taxon>
        <taxon>Streptomyces</taxon>
    </lineage>
</organism>
<dbReference type="Pfam" id="PF01613">
    <property type="entry name" value="Flavin_Reduct"/>
    <property type="match status" value="1"/>
</dbReference>
<evidence type="ECO:0000256" key="1">
    <source>
        <dbReference type="ARBA" id="ARBA00023002"/>
    </source>
</evidence>
<sequence>MHRRTEQTYLAAGDLGAPLGERATLVQFSTAFCQPCRATRRILQRAAGMVGGVVHVELDTESRLELARRLGVLRTPTVLVLDADGRLVRRASGQPRTADVLAALGEAVAGPGRPPGGADAPTTNPHPEDDTMTVPAGLDGPATTSAPEALRQTGPETAPPSGRADTVAVSDAAALDSAALDAAALDGAAFDAARLREAFRQHAGGVAVITAADGRPVGFTATSLSSLSARPPLLSFGMGTASSSWPVLAGADFVGVHVLAEDQEETAALFARSGADRFAAPTRWHEGPHGVPVLEGVLAWMVCRIVARIPAGDHHLVVARPVAGETGAPGRPLLYHQGGFNVLRR</sequence>
<dbReference type="EMBL" id="BAAATA010000003">
    <property type="protein sequence ID" value="GAA2473379.1"/>
    <property type="molecule type" value="Genomic_DNA"/>
</dbReference>
<feature type="region of interest" description="Disordered" evidence="2">
    <location>
        <begin position="107"/>
        <end position="165"/>
    </location>
</feature>
<dbReference type="InterPro" id="IPR012349">
    <property type="entry name" value="Split_barrel_FMN-bd"/>
</dbReference>
<dbReference type="CDD" id="cd02947">
    <property type="entry name" value="TRX_family"/>
    <property type="match status" value="1"/>
</dbReference>
<dbReference type="PANTHER" id="PTHR30466">
    <property type="entry name" value="FLAVIN REDUCTASE"/>
    <property type="match status" value="1"/>
</dbReference>
<dbReference type="InterPro" id="IPR013766">
    <property type="entry name" value="Thioredoxin_domain"/>
</dbReference>